<feature type="region of interest" description="Disordered" evidence="1">
    <location>
        <begin position="1"/>
        <end position="29"/>
    </location>
</feature>
<sequence>MIGQSQQTRGEFQYMPTATPNTITKAPTTPAFHNDVRSFTSYAKIKYCSHQNRKEA</sequence>
<dbReference type="AlphaFoldDB" id="A0A2T8INB1"/>
<proteinExistence type="predicted"/>
<accession>A0A2T8INB1</accession>
<evidence type="ECO:0000313" key="2">
    <source>
        <dbReference type="EMBL" id="PVH39157.1"/>
    </source>
</evidence>
<organism evidence="2">
    <name type="scientific">Panicum hallii</name>
    <dbReference type="NCBI Taxonomy" id="206008"/>
    <lineage>
        <taxon>Eukaryota</taxon>
        <taxon>Viridiplantae</taxon>
        <taxon>Streptophyta</taxon>
        <taxon>Embryophyta</taxon>
        <taxon>Tracheophyta</taxon>
        <taxon>Spermatophyta</taxon>
        <taxon>Magnoliopsida</taxon>
        <taxon>Liliopsida</taxon>
        <taxon>Poales</taxon>
        <taxon>Poaceae</taxon>
        <taxon>PACMAD clade</taxon>
        <taxon>Panicoideae</taxon>
        <taxon>Panicodae</taxon>
        <taxon>Paniceae</taxon>
        <taxon>Panicinae</taxon>
        <taxon>Panicum</taxon>
        <taxon>Panicum sect. Panicum</taxon>
    </lineage>
</organism>
<evidence type="ECO:0000256" key="1">
    <source>
        <dbReference type="SAM" id="MobiDB-lite"/>
    </source>
</evidence>
<gene>
    <name evidence="2" type="ORF">PAHAL_5G444800</name>
</gene>
<name>A0A2T8INB1_9POAL</name>
<dbReference type="EMBL" id="CM008050">
    <property type="protein sequence ID" value="PVH39157.1"/>
    <property type="molecule type" value="Genomic_DNA"/>
</dbReference>
<reference evidence="2" key="1">
    <citation type="submission" date="2018-04" db="EMBL/GenBank/DDBJ databases">
        <title>WGS assembly of Panicum hallii.</title>
        <authorList>
            <person name="Lovell J."/>
            <person name="Jenkins J."/>
            <person name="Lowry D."/>
            <person name="Mamidi S."/>
            <person name="Sreedasyam A."/>
            <person name="Weng X."/>
            <person name="Barry K."/>
            <person name="Bonette J."/>
            <person name="Campitelli B."/>
            <person name="Daum C."/>
            <person name="Gordon S."/>
            <person name="Gould B."/>
            <person name="Lipzen A."/>
            <person name="Macqueen A."/>
            <person name="Palacio-Mejia J."/>
            <person name="Plott C."/>
            <person name="Shakirov E."/>
            <person name="Shu S."/>
            <person name="Yoshinaga Y."/>
            <person name="Zane M."/>
            <person name="Rokhsar D."/>
            <person name="Grimwood J."/>
            <person name="Schmutz J."/>
            <person name="Juenger T."/>
        </authorList>
    </citation>
    <scope>NUCLEOTIDE SEQUENCE [LARGE SCALE GENOMIC DNA]</scope>
    <source>
        <strain evidence="2">FIL2</strain>
    </source>
</reference>
<dbReference type="Proteomes" id="UP000243499">
    <property type="component" value="Chromosome 5"/>
</dbReference>
<dbReference type="Gramene" id="PVH39157">
    <property type="protein sequence ID" value="PVH39157"/>
    <property type="gene ID" value="PAHAL_5G444800"/>
</dbReference>
<feature type="compositionally biased region" description="Polar residues" evidence="1">
    <location>
        <begin position="1"/>
        <end position="27"/>
    </location>
</feature>
<protein>
    <submittedName>
        <fullName evidence="2">Uncharacterized protein</fullName>
    </submittedName>
</protein>